<keyword evidence="1" id="KW-0812">Transmembrane</keyword>
<name>A0A1G7UEL2_9LACT</name>
<proteinExistence type="predicted"/>
<dbReference type="RefSeq" id="WP_090290291.1">
    <property type="nucleotide sequence ID" value="NZ_FNCK01000009.1"/>
</dbReference>
<evidence type="ECO:0000313" key="3">
    <source>
        <dbReference type="Proteomes" id="UP000199708"/>
    </source>
</evidence>
<dbReference type="STRING" id="120956.SAMN05421791_10945"/>
<evidence type="ECO:0008006" key="4">
    <source>
        <dbReference type="Google" id="ProtNLM"/>
    </source>
</evidence>
<gene>
    <name evidence="2" type="ORF">SAMN05421791_10945</name>
</gene>
<feature type="transmembrane region" description="Helical" evidence="1">
    <location>
        <begin position="141"/>
        <end position="167"/>
    </location>
</feature>
<dbReference type="Proteomes" id="UP000199708">
    <property type="component" value="Unassembled WGS sequence"/>
</dbReference>
<dbReference type="EMBL" id="FNCK01000009">
    <property type="protein sequence ID" value="SDG45210.1"/>
    <property type="molecule type" value="Genomic_DNA"/>
</dbReference>
<dbReference type="Pfam" id="PF04854">
    <property type="entry name" value="DUF624"/>
    <property type="match status" value="1"/>
</dbReference>
<keyword evidence="1" id="KW-1133">Transmembrane helix</keyword>
<organism evidence="2 3">
    <name type="scientific">Facklamia miroungae</name>
    <dbReference type="NCBI Taxonomy" id="120956"/>
    <lineage>
        <taxon>Bacteria</taxon>
        <taxon>Bacillati</taxon>
        <taxon>Bacillota</taxon>
        <taxon>Bacilli</taxon>
        <taxon>Lactobacillales</taxon>
        <taxon>Aerococcaceae</taxon>
        <taxon>Facklamia</taxon>
    </lineage>
</organism>
<sequence length="207" mass="24131">MKEEVWFKTKIYQLFMLISNLVILNLLFILSLLPIVTIGAAHIALYASVKGLAKDNFAQVIDVYIHSFKAYFKKGTKLFAFSFIFLLMLISLINIMVINRLTFMTFLLLFLFSNFLLIIIIIFPLSLFVEGNLKQLLAKTLLFLQYELILSIFIFLMNCLFFIVLPLYMPRLLIFHLLIGFSSLALVQLKLIKIRLENSRPLKIFFN</sequence>
<dbReference type="InterPro" id="IPR006938">
    <property type="entry name" value="DUF624"/>
</dbReference>
<keyword evidence="3" id="KW-1185">Reference proteome</keyword>
<dbReference type="AlphaFoldDB" id="A0A1G7UEL2"/>
<accession>A0A1G7UEL2</accession>
<feature type="transmembrane region" description="Helical" evidence="1">
    <location>
        <begin position="173"/>
        <end position="192"/>
    </location>
</feature>
<feature type="transmembrane region" description="Helical" evidence="1">
    <location>
        <begin position="78"/>
        <end position="97"/>
    </location>
</feature>
<reference evidence="2 3" key="1">
    <citation type="submission" date="2016-10" db="EMBL/GenBank/DDBJ databases">
        <authorList>
            <person name="de Groot N.N."/>
        </authorList>
    </citation>
    <scope>NUCLEOTIDE SEQUENCE [LARGE SCALE GENOMIC DNA]</scope>
    <source>
        <strain evidence="2 3">ATCC BAA-466</strain>
    </source>
</reference>
<evidence type="ECO:0000256" key="1">
    <source>
        <dbReference type="SAM" id="Phobius"/>
    </source>
</evidence>
<feature type="transmembrane region" description="Helical" evidence="1">
    <location>
        <begin position="12"/>
        <end position="45"/>
    </location>
</feature>
<protein>
    <recommendedName>
        <fullName evidence="4">Membrane protein YesL</fullName>
    </recommendedName>
</protein>
<evidence type="ECO:0000313" key="2">
    <source>
        <dbReference type="EMBL" id="SDG45210.1"/>
    </source>
</evidence>
<keyword evidence="1" id="KW-0472">Membrane</keyword>
<feature type="transmembrane region" description="Helical" evidence="1">
    <location>
        <begin position="103"/>
        <end position="129"/>
    </location>
</feature>